<keyword evidence="1" id="KW-0413">Isomerase</keyword>
<dbReference type="PROSITE" id="PS51463">
    <property type="entry name" value="P_GLUCOSE_ISOMERASE_3"/>
    <property type="match status" value="1"/>
</dbReference>
<organism evidence="1 2">
    <name type="scientific">'Chrysanthemum coronarium' phytoplasma</name>
    <dbReference type="NCBI Taxonomy" id="1520703"/>
    <lineage>
        <taxon>Bacteria</taxon>
        <taxon>Bacillati</taxon>
        <taxon>Mycoplasmatota</taxon>
        <taxon>Mollicutes</taxon>
        <taxon>Acholeplasmatales</taxon>
        <taxon>Acholeplasmataceae</taxon>
        <taxon>Candidatus Phytoplasma</taxon>
        <taxon>16SrI (Aster yellows group)</taxon>
    </lineage>
</organism>
<dbReference type="SUPFAM" id="SSF53697">
    <property type="entry name" value="SIS domain"/>
    <property type="match status" value="1"/>
</dbReference>
<evidence type="ECO:0000313" key="2">
    <source>
        <dbReference type="Proteomes" id="UP000028900"/>
    </source>
</evidence>
<name>A0ABQ0J461_9MOLU</name>
<protein>
    <submittedName>
        <fullName evidence="1">Glucose-6-phosphate isomerase</fullName>
    </submittedName>
</protein>
<reference evidence="2" key="1">
    <citation type="journal article" date="2014" name="Genome Announc.">
        <title>Draft Genome Sequence of ''Candidatus Phytoplasma asteris'' Strain OY-V, an Unculturable Plant-Pathogenic Bacterium.</title>
        <authorList>
            <person name="Kakizawa S."/>
            <person name="Makino A."/>
            <person name="Ishii Y."/>
            <person name="Tamaki H."/>
            <person name="Kamagata Y."/>
        </authorList>
    </citation>
    <scope>NUCLEOTIDE SEQUENCE [LARGE SCALE GENOMIC DNA]</scope>
    <source>
        <strain evidence="2">OY-V</strain>
    </source>
</reference>
<reference evidence="1 2" key="2">
    <citation type="journal article" date="2014" name="Genome Announc.">
        <title>Draft Genome Sequence of 'Candidatus Phytoplasma asteris' Strain OY-V, an Unculturable Plant-Pathogenic Bacterium.</title>
        <authorList>
            <person name="Kakizawa S."/>
            <person name="Makino A."/>
            <person name="Ishii Y."/>
            <person name="Tamaki H."/>
            <person name="Kamagata Y."/>
        </authorList>
    </citation>
    <scope>NUCLEOTIDE SEQUENCE [LARGE SCALE GENOMIC DNA]</scope>
    <source>
        <strain evidence="1 2">OY-V</strain>
    </source>
</reference>
<comment type="caution">
    <text evidence="1">The sequence shown here is derived from an EMBL/GenBank/DDBJ whole genome shotgun (WGS) entry which is preliminary data.</text>
</comment>
<keyword evidence="2" id="KW-1185">Reference proteome</keyword>
<dbReference type="Proteomes" id="UP000028900">
    <property type="component" value="Unassembled WGS sequence"/>
</dbReference>
<evidence type="ECO:0000313" key="1">
    <source>
        <dbReference type="EMBL" id="GAK74408.1"/>
    </source>
</evidence>
<dbReference type="GO" id="GO:0016853">
    <property type="term" value="F:isomerase activity"/>
    <property type="evidence" value="ECO:0007669"/>
    <property type="project" value="UniProtKB-KW"/>
</dbReference>
<sequence length="73" mass="8209">MQELEKMKQLKNSHPNLDVLVVIGIGGSYLGAKAGIEFLQTHFKKTKPEILFAGHQVSGNYLTNLLHYLKDKN</sequence>
<dbReference type="EMBL" id="BBIY01000159">
    <property type="protein sequence ID" value="GAK74408.1"/>
    <property type="molecule type" value="Genomic_DNA"/>
</dbReference>
<accession>A0ABQ0J461</accession>
<dbReference type="InterPro" id="IPR001672">
    <property type="entry name" value="G6P_Isomerase"/>
</dbReference>
<dbReference type="InterPro" id="IPR046348">
    <property type="entry name" value="SIS_dom_sf"/>
</dbReference>
<gene>
    <name evidence="1" type="primary">pgi</name>
    <name evidence="1" type="ORF">OYV_09160</name>
</gene>
<proteinExistence type="predicted"/>
<dbReference type="Gene3D" id="3.40.50.10490">
    <property type="entry name" value="Glucose-6-phosphate isomerase like protein, domain 1"/>
    <property type="match status" value="1"/>
</dbReference>